<gene>
    <name evidence="2" type="ORF">A5893_14445</name>
</gene>
<evidence type="ECO:0000313" key="3">
    <source>
        <dbReference type="Proteomes" id="UP000078459"/>
    </source>
</evidence>
<sequence length="249" mass="28674">MAFQYQEELKRLKLIPRYTIGESNLLHKTISFIDSASLLFIQDELFNKEIYKFKADNSNPYIIDAGANIGLSVIYFKMLYTEAEIVAFEPDNKVFKALKTNVETFSLSNVTLIKKALWNTETTLKFYSEGADGGRIAIENENEKLVEIETTSLRGYLQRKVDLLKIDIEGAETIVLQDCEDLLHNVKNLFVEYHSFTDQNQSLDKLLNILKNAGFRYQIQHIGLFSPHPFINITKHSGMDLQLNIFAYK</sequence>
<dbReference type="EMBL" id="LWHJ01000030">
    <property type="protein sequence ID" value="OAQ38680.1"/>
    <property type="molecule type" value="Genomic_DNA"/>
</dbReference>
<dbReference type="AlphaFoldDB" id="A0A179DD99"/>
<protein>
    <recommendedName>
        <fullName evidence="1">Methyltransferase FkbM domain-containing protein</fullName>
    </recommendedName>
</protein>
<dbReference type="STRING" id="1826909.A5893_14445"/>
<reference evidence="2 3" key="1">
    <citation type="submission" date="2016-04" db="EMBL/GenBank/DDBJ databases">
        <authorList>
            <person name="Evans L.H."/>
            <person name="Alamgir A."/>
            <person name="Owens N."/>
            <person name="Weber N.D."/>
            <person name="Virtaneva K."/>
            <person name="Barbian K."/>
            <person name="Babar A."/>
            <person name="Rosenke K."/>
        </authorList>
    </citation>
    <scope>NUCLEOTIDE SEQUENCE [LARGE SCALE GENOMIC DNA]</scope>
    <source>
        <strain evidence="2 3">CCM 8644</strain>
    </source>
</reference>
<dbReference type="Gene3D" id="3.40.50.150">
    <property type="entry name" value="Vaccinia Virus protein VP39"/>
    <property type="match status" value="1"/>
</dbReference>
<organism evidence="2 3">
    <name type="scientific">Pedobacter psychrophilus</name>
    <dbReference type="NCBI Taxonomy" id="1826909"/>
    <lineage>
        <taxon>Bacteria</taxon>
        <taxon>Pseudomonadati</taxon>
        <taxon>Bacteroidota</taxon>
        <taxon>Sphingobacteriia</taxon>
        <taxon>Sphingobacteriales</taxon>
        <taxon>Sphingobacteriaceae</taxon>
        <taxon>Pedobacter</taxon>
    </lineage>
</organism>
<dbReference type="InterPro" id="IPR052514">
    <property type="entry name" value="SAM-dependent_MTase"/>
</dbReference>
<dbReference type="Proteomes" id="UP000078459">
    <property type="component" value="Unassembled WGS sequence"/>
</dbReference>
<dbReference type="SUPFAM" id="SSF53335">
    <property type="entry name" value="S-adenosyl-L-methionine-dependent methyltransferases"/>
    <property type="match status" value="1"/>
</dbReference>
<evidence type="ECO:0000259" key="1">
    <source>
        <dbReference type="Pfam" id="PF05050"/>
    </source>
</evidence>
<dbReference type="InterPro" id="IPR029063">
    <property type="entry name" value="SAM-dependent_MTases_sf"/>
</dbReference>
<dbReference type="InterPro" id="IPR006342">
    <property type="entry name" value="FkbM_mtfrase"/>
</dbReference>
<dbReference type="PANTHER" id="PTHR34203">
    <property type="entry name" value="METHYLTRANSFERASE, FKBM FAMILY PROTEIN"/>
    <property type="match status" value="1"/>
</dbReference>
<accession>A0A179DD99</accession>
<evidence type="ECO:0000313" key="2">
    <source>
        <dbReference type="EMBL" id="OAQ38680.1"/>
    </source>
</evidence>
<keyword evidence="3" id="KW-1185">Reference proteome</keyword>
<proteinExistence type="predicted"/>
<comment type="caution">
    <text evidence="2">The sequence shown here is derived from an EMBL/GenBank/DDBJ whole genome shotgun (WGS) entry which is preliminary data.</text>
</comment>
<feature type="domain" description="Methyltransferase FkbM" evidence="1">
    <location>
        <begin position="64"/>
        <end position="217"/>
    </location>
</feature>
<dbReference type="NCBIfam" id="TIGR01444">
    <property type="entry name" value="fkbM_fam"/>
    <property type="match status" value="1"/>
</dbReference>
<dbReference type="Pfam" id="PF05050">
    <property type="entry name" value="Methyltransf_21"/>
    <property type="match status" value="1"/>
</dbReference>
<reference evidence="2 3" key="2">
    <citation type="submission" date="2016-06" db="EMBL/GenBank/DDBJ databases">
        <title>Pedobacter psychrophilus sp. nov., isolated from Antarctic fragmentary rock.</title>
        <authorList>
            <person name="Svec P."/>
        </authorList>
    </citation>
    <scope>NUCLEOTIDE SEQUENCE [LARGE SCALE GENOMIC DNA]</scope>
    <source>
        <strain evidence="2 3">CCM 8644</strain>
    </source>
</reference>
<dbReference type="PANTHER" id="PTHR34203:SF15">
    <property type="entry name" value="SLL1173 PROTEIN"/>
    <property type="match status" value="1"/>
</dbReference>
<name>A0A179DD99_9SPHI</name>